<dbReference type="InterPro" id="IPR013815">
    <property type="entry name" value="ATP_grasp_subdomain_1"/>
</dbReference>
<dbReference type="GO" id="GO:0005524">
    <property type="term" value="F:ATP binding"/>
    <property type="evidence" value="ECO:0007669"/>
    <property type="project" value="UniProtKB-UniRule"/>
</dbReference>
<evidence type="ECO:0000256" key="7">
    <source>
        <dbReference type="ARBA" id="ARBA00022840"/>
    </source>
</evidence>
<protein>
    <submittedName>
        <fullName evidence="12">Hypothetical conserved protein</fullName>
    </submittedName>
</protein>
<dbReference type="Pfam" id="PF06973">
    <property type="entry name" value="DUF1297"/>
    <property type="match status" value="1"/>
</dbReference>
<accession>Q1ER85</accession>
<evidence type="ECO:0000256" key="3">
    <source>
        <dbReference type="ARBA" id="ARBA00022598"/>
    </source>
</evidence>
<dbReference type="Gene3D" id="3.30.1490.20">
    <property type="entry name" value="ATP-grasp fold, A domain"/>
    <property type="match status" value="1"/>
</dbReference>
<keyword evidence="7 10" id="KW-0067">ATP-binding</keyword>
<keyword evidence="5 10" id="KW-0547">Nucleotide-binding</keyword>
<sequence>MLIIEILWYRYMQDRVQVKSIVDRYGKLHLDDLTICVLGSHSALEIMDGAKDEGFRTVVVCQKGRELPYKRFRRLADEVIVLDNFKDMLSKDVQSRLLEMNAIVVPHRALTAYLGYDAVEHELMLPIFGNRSMLRIEDRQYERNQYYLLARAGIRYPRIMKDARSIDRPVIVKVQEAKRKLERAFFIASSYEDYVRKAEARIEKGMISREDLADATIEEFIIGTYFNFNYFYSPISDEVEFLGIERRLQTNLHDFISIPARQQLEMMDELDITVQNIEIGHMPASIRESMLEKVFELGDRFASAAKQEYPPGIIGVFSLQSVVTSDLDVVVYDVSPRVPGNPILATTSPYTKYMHGEVFGVGRRIAMEIRRAIEMGMLHTILT</sequence>
<comment type="cofactor">
    <cofactor evidence="1">
        <name>Mn(2+)</name>
        <dbReference type="ChEBI" id="CHEBI:29035"/>
    </cofactor>
</comment>
<dbReference type="EMBL" id="AB246700">
    <property type="protein sequence ID" value="BAE95241.1"/>
    <property type="molecule type" value="Genomic_DNA"/>
</dbReference>
<evidence type="ECO:0000256" key="2">
    <source>
        <dbReference type="ARBA" id="ARBA00001946"/>
    </source>
</evidence>
<dbReference type="PANTHER" id="PTHR38147:SF1">
    <property type="entry name" value="5-FORMAMINOIMIDAZOLE-4-CARBOXAMIDE-1-(BETA)-D-RIBOFURANOSYL 5'-MONOPHOSPHATE SYNTHETASE"/>
    <property type="match status" value="1"/>
</dbReference>
<dbReference type="InterPro" id="IPR016185">
    <property type="entry name" value="PreATP-grasp_dom_sf"/>
</dbReference>
<dbReference type="InterPro" id="IPR009720">
    <property type="entry name" value="IMP_biosynth_PurP_C"/>
</dbReference>
<keyword evidence="6" id="KW-0658">Purine biosynthesis</keyword>
<dbReference type="Pfam" id="PF06849">
    <property type="entry name" value="DUF1246"/>
    <property type="match status" value="1"/>
</dbReference>
<dbReference type="PROSITE" id="PS50975">
    <property type="entry name" value="ATP_GRASP"/>
    <property type="match status" value="1"/>
</dbReference>
<feature type="domain" description="ATP-grasp" evidence="11">
    <location>
        <begin position="133"/>
        <end position="374"/>
    </location>
</feature>
<dbReference type="GO" id="GO:0006188">
    <property type="term" value="P:IMP biosynthetic process"/>
    <property type="evidence" value="ECO:0007669"/>
    <property type="project" value="InterPro"/>
</dbReference>
<evidence type="ECO:0000256" key="1">
    <source>
        <dbReference type="ARBA" id="ARBA00001936"/>
    </source>
</evidence>
<dbReference type="GO" id="GO:0016879">
    <property type="term" value="F:ligase activity, forming carbon-nitrogen bonds"/>
    <property type="evidence" value="ECO:0007669"/>
    <property type="project" value="InterPro"/>
</dbReference>
<gene>
    <name evidence="12" type="primary">HGP-41</name>
</gene>
<dbReference type="InterPro" id="IPR010672">
    <property type="entry name" value="IMP_biosynth_PurP_N"/>
</dbReference>
<dbReference type="PIRSF" id="PIRSF004602">
    <property type="entry name" value="ATPgrasp_PurP"/>
    <property type="match status" value="1"/>
</dbReference>
<evidence type="ECO:0000256" key="9">
    <source>
        <dbReference type="ARBA" id="ARBA00023211"/>
    </source>
</evidence>
<keyword evidence="9" id="KW-0464">Manganese</keyword>
<evidence type="ECO:0000256" key="4">
    <source>
        <dbReference type="ARBA" id="ARBA00022723"/>
    </source>
</evidence>
<evidence type="ECO:0000259" key="11">
    <source>
        <dbReference type="PROSITE" id="PS50975"/>
    </source>
</evidence>
<dbReference type="PANTHER" id="PTHR38147">
    <property type="entry name" value="5-FORMAMINOIMIDAZOLE-4-CARBOXAMIDE-1-(BETA)-D-RIBOFURANOSYL 5'-MONOPHOSPHATE SYNTHETASE-RELATED"/>
    <property type="match status" value="1"/>
</dbReference>
<dbReference type="AlphaFoldDB" id="Q1ER85"/>
<dbReference type="GO" id="GO:0000287">
    <property type="term" value="F:magnesium ion binding"/>
    <property type="evidence" value="ECO:0007669"/>
    <property type="project" value="InterPro"/>
</dbReference>
<dbReference type="Gene3D" id="3.40.50.20">
    <property type="match status" value="1"/>
</dbReference>
<evidence type="ECO:0000256" key="8">
    <source>
        <dbReference type="ARBA" id="ARBA00022842"/>
    </source>
</evidence>
<evidence type="ECO:0000256" key="10">
    <source>
        <dbReference type="PROSITE-ProRule" id="PRU00409"/>
    </source>
</evidence>
<dbReference type="SUPFAM" id="SSF52440">
    <property type="entry name" value="PreATP-grasp domain"/>
    <property type="match status" value="1"/>
</dbReference>
<dbReference type="SUPFAM" id="SSF56059">
    <property type="entry name" value="Glutathione synthetase ATP-binding domain-like"/>
    <property type="match status" value="1"/>
</dbReference>
<keyword evidence="3" id="KW-0436">Ligase</keyword>
<name>Q1ER85_9ARCH</name>
<evidence type="ECO:0000256" key="6">
    <source>
        <dbReference type="ARBA" id="ARBA00022755"/>
    </source>
</evidence>
<evidence type="ECO:0000256" key="5">
    <source>
        <dbReference type="ARBA" id="ARBA00022741"/>
    </source>
</evidence>
<dbReference type="InterPro" id="IPR023656">
    <property type="entry name" value="IMP_biosynth_PurP"/>
</dbReference>
<organism evidence="12">
    <name type="scientific">uncultured Candidatus Nitrosocaldus sp</name>
    <dbReference type="NCBI Taxonomy" id="766501"/>
    <lineage>
        <taxon>Archaea</taxon>
        <taxon>Nitrososphaerota</taxon>
        <taxon>Nitrososphaeria</taxon>
        <taxon>Candidatus Nitrosocaldales</taxon>
        <taxon>Candidatus Nitrosocaldaceae</taxon>
        <taxon>Candidatus Nitrosocaldus</taxon>
        <taxon>environmental samples</taxon>
    </lineage>
</organism>
<reference evidence="12" key="1">
    <citation type="submission" date="2006-01" db="EMBL/GenBank/DDBJ databases">
        <title>uncultured crenarchaeote 31-F-01.</title>
        <authorList>
            <person name="Nunoura T."/>
            <person name="Takami H."/>
            <person name="Oida H."/>
            <person name="Nishi S."/>
            <person name="Shimamura S."/>
            <person name="Takai K."/>
            <person name="Ishino Y."/>
            <person name="Horikoshi K."/>
        </authorList>
    </citation>
    <scope>NUCLEOTIDE SEQUENCE</scope>
</reference>
<keyword evidence="4" id="KW-0479">Metal-binding</keyword>
<dbReference type="InterPro" id="IPR011761">
    <property type="entry name" value="ATP-grasp"/>
</dbReference>
<evidence type="ECO:0000313" key="12">
    <source>
        <dbReference type="EMBL" id="BAE95241.1"/>
    </source>
</evidence>
<comment type="cofactor">
    <cofactor evidence="2">
        <name>Mg(2+)</name>
        <dbReference type="ChEBI" id="CHEBI:18420"/>
    </cofactor>
</comment>
<dbReference type="Gene3D" id="3.30.470.20">
    <property type="entry name" value="ATP-grasp fold, B domain"/>
    <property type="match status" value="1"/>
</dbReference>
<proteinExistence type="predicted"/>
<keyword evidence="8" id="KW-0460">Magnesium</keyword>